<keyword evidence="1" id="KW-1133">Transmembrane helix</keyword>
<dbReference type="InterPro" id="IPR000863">
    <property type="entry name" value="Sulfotransferase_dom"/>
</dbReference>
<accession>A0AAD9D6U2</accession>
<keyword evidence="1" id="KW-0812">Transmembrane</keyword>
<dbReference type="Gene3D" id="3.40.50.300">
    <property type="entry name" value="P-loop containing nucleotide triphosphate hydrolases"/>
    <property type="match status" value="1"/>
</dbReference>
<protein>
    <recommendedName>
        <fullName evidence="2">Sulfotransferase domain-containing protein</fullName>
    </recommendedName>
</protein>
<dbReference type="EMBL" id="JATAAI010000029">
    <property type="protein sequence ID" value="KAK1736331.1"/>
    <property type="molecule type" value="Genomic_DNA"/>
</dbReference>
<dbReference type="SUPFAM" id="SSF52540">
    <property type="entry name" value="P-loop containing nucleoside triphosphate hydrolases"/>
    <property type="match status" value="1"/>
</dbReference>
<evidence type="ECO:0000256" key="1">
    <source>
        <dbReference type="SAM" id="Phobius"/>
    </source>
</evidence>
<name>A0AAD9D6U2_9STRA</name>
<gene>
    <name evidence="3" type="ORF">QTG54_012931</name>
</gene>
<sequence>MYARRRRRSLQSSTLVLMIIVLSVVALEVPMLLHIYILNSNDLNLQLQSAQKNDVAVQKDTSHGIAASEYGSHKEEAKTNQEAAEPSMPSIQAQDDWQQQNDSIEKQCATLPECKKDWQYWTDPCTFYERGRVGPIPVVLMALGRSGSSITWSTLSALTGERNIAYERTGQTENVTEQFFKCLENCPLAFHNWTIQLLCHIQQRRSDVTVNSGIAGFQWKPYMNSFDSEYAIEGLKALGSVDPKAKVIYLTRNPLDRKISNMRHELGKQIQKDLPAHCKVNDVECKKRHSAAAGVGVTLPTGEALSHWLNVATRNDAKVGAILREAGVDYVKVSYEQLYNADNADEWMKIFRFLRVGPMEDLTVDDVRATFNLASTHSKGRNETVTNFIGVENTLKGTEFEHFLYD</sequence>
<keyword evidence="1" id="KW-0472">Membrane</keyword>
<evidence type="ECO:0000313" key="4">
    <source>
        <dbReference type="Proteomes" id="UP001224775"/>
    </source>
</evidence>
<evidence type="ECO:0000259" key="2">
    <source>
        <dbReference type="Pfam" id="PF00685"/>
    </source>
</evidence>
<keyword evidence="4" id="KW-1185">Reference proteome</keyword>
<dbReference type="GO" id="GO:0008146">
    <property type="term" value="F:sulfotransferase activity"/>
    <property type="evidence" value="ECO:0007669"/>
    <property type="project" value="InterPro"/>
</dbReference>
<comment type="caution">
    <text evidence="3">The sequence shown here is derived from an EMBL/GenBank/DDBJ whole genome shotgun (WGS) entry which is preliminary data.</text>
</comment>
<feature type="domain" description="Sulfotransferase" evidence="2">
    <location>
        <begin position="137"/>
        <end position="286"/>
    </location>
</feature>
<evidence type="ECO:0000313" key="3">
    <source>
        <dbReference type="EMBL" id="KAK1736331.1"/>
    </source>
</evidence>
<proteinExistence type="predicted"/>
<organism evidence="3 4">
    <name type="scientific">Skeletonema marinoi</name>
    <dbReference type="NCBI Taxonomy" id="267567"/>
    <lineage>
        <taxon>Eukaryota</taxon>
        <taxon>Sar</taxon>
        <taxon>Stramenopiles</taxon>
        <taxon>Ochrophyta</taxon>
        <taxon>Bacillariophyta</taxon>
        <taxon>Coscinodiscophyceae</taxon>
        <taxon>Thalassiosirophycidae</taxon>
        <taxon>Thalassiosirales</taxon>
        <taxon>Skeletonemataceae</taxon>
        <taxon>Skeletonema</taxon>
        <taxon>Skeletonema marinoi-dohrnii complex</taxon>
    </lineage>
</organism>
<dbReference type="AlphaFoldDB" id="A0AAD9D6U2"/>
<dbReference type="Proteomes" id="UP001224775">
    <property type="component" value="Unassembled WGS sequence"/>
</dbReference>
<feature type="transmembrane region" description="Helical" evidence="1">
    <location>
        <begin position="12"/>
        <end position="37"/>
    </location>
</feature>
<dbReference type="Pfam" id="PF00685">
    <property type="entry name" value="Sulfotransfer_1"/>
    <property type="match status" value="1"/>
</dbReference>
<dbReference type="InterPro" id="IPR027417">
    <property type="entry name" value="P-loop_NTPase"/>
</dbReference>
<reference evidence="3" key="1">
    <citation type="submission" date="2023-06" db="EMBL/GenBank/DDBJ databases">
        <title>Survivors Of The Sea: Transcriptome response of Skeletonema marinoi to long-term dormancy.</title>
        <authorList>
            <person name="Pinder M.I.M."/>
            <person name="Kourtchenko O."/>
            <person name="Robertson E.K."/>
            <person name="Larsson T."/>
            <person name="Maumus F."/>
            <person name="Osuna-Cruz C.M."/>
            <person name="Vancaester E."/>
            <person name="Stenow R."/>
            <person name="Vandepoele K."/>
            <person name="Ploug H."/>
            <person name="Bruchert V."/>
            <person name="Godhe A."/>
            <person name="Topel M."/>
        </authorList>
    </citation>
    <scope>NUCLEOTIDE SEQUENCE</scope>
    <source>
        <strain evidence="3">R05AC</strain>
    </source>
</reference>